<reference evidence="1" key="1">
    <citation type="submission" date="2019-02" db="EMBL/GenBank/DDBJ databases">
        <authorList>
            <person name="Li S.-H."/>
        </authorList>
    </citation>
    <scope>NUCLEOTIDE SEQUENCE</scope>
    <source>
        <strain evidence="1">IMCC14734</strain>
    </source>
</reference>
<name>A0ABT3THJ1_9GAMM</name>
<dbReference type="Pfam" id="PF07277">
    <property type="entry name" value="SapC"/>
    <property type="match status" value="1"/>
</dbReference>
<accession>A0ABT3THJ1</accession>
<organism evidence="1 2">
    <name type="scientific">Candidatus Litorirhabdus singularis</name>
    <dbReference type="NCBI Taxonomy" id="2518993"/>
    <lineage>
        <taxon>Bacteria</taxon>
        <taxon>Pseudomonadati</taxon>
        <taxon>Pseudomonadota</taxon>
        <taxon>Gammaproteobacteria</taxon>
        <taxon>Cellvibrionales</taxon>
        <taxon>Halieaceae</taxon>
        <taxon>Candidatus Litorirhabdus</taxon>
    </lineage>
</organism>
<gene>
    <name evidence="1" type="ORF">EYC98_12950</name>
</gene>
<dbReference type="RefSeq" id="WP_279245765.1">
    <property type="nucleotide sequence ID" value="NZ_SHNN01000002.1"/>
</dbReference>
<evidence type="ECO:0000313" key="1">
    <source>
        <dbReference type="EMBL" id="MCX2981768.1"/>
    </source>
</evidence>
<proteinExistence type="predicted"/>
<dbReference type="InterPro" id="IPR010836">
    <property type="entry name" value="SapC"/>
</dbReference>
<keyword evidence="2" id="KW-1185">Reference proteome</keyword>
<comment type="caution">
    <text evidence="1">The sequence shown here is derived from an EMBL/GenBank/DDBJ whole genome shotgun (WGS) entry which is preliminary data.</text>
</comment>
<sequence>MAELMFYQQPIVLNRETNKDLCFTATSDYGFSKGVNSVPLTGIEFFEASRDLPVLFSKDEEGNYFPIVLLSLRGDGHEQIGAEGEWTGNYIPAFIRRYPFALTEGKDLCYDSTAAGFSEEGDRLFDDEGKNTETLDSIITFLTDFDAQHQLTREFCSELSELSMFKPFMLQVMTVDKSALRLDGLFIIDEDKLGDLDNEKVGAWFRKGFLAWIYAHMHSLGSLNRLSDKL</sequence>
<evidence type="ECO:0000313" key="2">
    <source>
        <dbReference type="Proteomes" id="UP001143362"/>
    </source>
</evidence>
<dbReference type="Proteomes" id="UP001143362">
    <property type="component" value="Unassembled WGS sequence"/>
</dbReference>
<dbReference type="EMBL" id="SHNN01000002">
    <property type="protein sequence ID" value="MCX2981768.1"/>
    <property type="molecule type" value="Genomic_DNA"/>
</dbReference>
<protein>
    <submittedName>
        <fullName evidence="1">Peptidase</fullName>
    </submittedName>
</protein>